<name>A0A8J5JQE6_HOMAM</name>
<comment type="caution">
    <text evidence="1">The sequence shown here is derived from an EMBL/GenBank/DDBJ whole genome shotgun (WGS) entry which is preliminary data.</text>
</comment>
<organism evidence="1 2">
    <name type="scientific">Homarus americanus</name>
    <name type="common">American lobster</name>
    <dbReference type="NCBI Taxonomy" id="6706"/>
    <lineage>
        <taxon>Eukaryota</taxon>
        <taxon>Metazoa</taxon>
        <taxon>Ecdysozoa</taxon>
        <taxon>Arthropoda</taxon>
        <taxon>Crustacea</taxon>
        <taxon>Multicrustacea</taxon>
        <taxon>Malacostraca</taxon>
        <taxon>Eumalacostraca</taxon>
        <taxon>Eucarida</taxon>
        <taxon>Decapoda</taxon>
        <taxon>Pleocyemata</taxon>
        <taxon>Astacidea</taxon>
        <taxon>Nephropoidea</taxon>
        <taxon>Nephropidae</taxon>
        <taxon>Homarus</taxon>
    </lineage>
</organism>
<evidence type="ECO:0000313" key="1">
    <source>
        <dbReference type="EMBL" id="KAG7162432.1"/>
    </source>
</evidence>
<protein>
    <submittedName>
        <fullName evidence="1">Putative Proteasome subunit alpha type-2-like 14</fullName>
    </submittedName>
</protein>
<keyword evidence="1" id="KW-0647">Proteasome</keyword>
<dbReference type="EMBL" id="JAHLQT010027705">
    <property type="protein sequence ID" value="KAG7162432.1"/>
    <property type="molecule type" value="Genomic_DNA"/>
</dbReference>
<dbReference type="Proteomes" id="UP000747542">
    <property type="component" value="Unassembled WGS sequence"/>
</dbReference>
<sequence>MSAELAAGVVVEAGWVLSQDQLTQDHLLQGLWGDSKTTCRAIILDVTESNNTNLALRLLESSELWKMSETRVVIIGWTAGVKDVLLHHSLRNTVHGLYLALHDLAILTPPNHRDSRLRKVLPQEASNIEGVSVYRRCLYCNNGKADVQLIYHWNHTSPVQQAKGLFTEQFLNFMGHKFKIVTVSYFPYIAYKKDSESKGTTVTLTDSLDARLLDTFSHKLNFT</sequence>
<gene>
    <name evidence="1" type="primary">Psma2-L14</name>
    <name evidence="1" type="ORF">Hamer_G007970</name>
</gene>
<keyword evidence="2" id="KW-1185">Reference proteome</keyword>
<dbReference type="AlphaFoldDB" id="A0A8J5JQE6"/>
<reference evidence="1" key="1">
    <citation type="journal article" date="2021" name="Sci. Adv.">
        <title>The American lobster genome reveals insights on longevity, neural, and immune adaptations.</title>
        <authorList>
            <person name="Polinski J.M."/>
            <person name="Zimin A.V."/>
            <person name="Clark K.F."/>
            <person name="Kohn A.B."/>
            <person name="Sadowski N."/>
            <person name="Timp W."/>
            <person name="Ptitsyn A."/>
            <person name="Khanna P."/>
            <person name="Romanova D.Y."/>
            <person name="Williams P."/>
            <person name="Greenwood S.J."/>
            <person name="Moroz L.L."/>
            <person name="Walt D.R."/>
            <person name="Bodnar A.G."/>
        </authorList>
    </citation>
    <scope>NUCLEOTIDE SEQUENCE</scope>
    <source>
        <strain evidence="1">GMGI-L3</strain>
    </source>
</reference>
<accession>A0A8J5JQE6</accession>
<proteinExistence type="predicted"/>
<evidence type="ECO:0000313" key="2">
    <source>
        <dbReference type="Proteomes" id="UP000747542"/>
    </source>
</evidence>
<dbReference type="GO" id="GO:0000502">
    <property type="term" value="C:proteasome complex"/>
    <property type="evidence" value="ECO:0007669"/>
    <property type="project" value="UniProtKB-KW"/>
</dbReference>